<dbReference type="AlphaFoldDB" id="A0A319E0Z3"/>
<keyword evidence="2" id="KW-1185">Reference proteome</keyword>
<proteinExistence type="predicted"/>
<evidence type="ECO:0000313" key="2">
    <source>
        <dbReference type="Proteomes" id="UP000247810"/>
    </source>
</evidence>
<sequence>MALDLLGISREGFGDVAPTLKFRVGHGIIGPSPSELPRTTTVHCWALLGSTGLYWALLGSTGLCWALLGSAGLPAIAALWDDIWPFFRATSLFAPSPLNRSPRLWYSSVAEAR</sequence>
<reference evidence="1 2" key="1">
    <citation type="submission" date="2018-02" db="EMBL/GenBank/DDBJ databases">
        <title>The genomes of Aspergillus section Nigri reveals drivers in fungal speciation.</title>
        <authorList>
            <consortium name="DOE Joint Genome Institute"/>
            <person name="Vesth T.C."/>
            <person name="Nybo J."/>
            <person name="Theobald S."/>
            <person name="Brandl J."/>
            <person name="Frisvad J.C."/>
            <person name="Nielsen K.F."/>
            <person name="Lyhne E.K."/>
            <person name="Kogle M.E."/>
            <person name="Kuo A."/>
            <person name="Riley R."/>
            <person name="Clum A."/>
            <person name="Nolan M."/>
            <person name="Lipzen A."/>
            <person name="Salamov A."/>
            <person name="Henrissat B."/>
            <person name="Wiebenga A."/>
            <person name="De vries R.P."/>
            <person name="Grigoriev I.V."/>
            <person name="Mortensen U.H."/>
            <person name="Andersen M.R."/>
            <person name="Baker S.E."/>
        </authorList>
    </citation>
    <scope>NUCLEOTIDE SEQUENCE [LARGE SCALE GENOMIC DNA]</scope>
    <source>
        <strain evidence="1 2">CBS 707.79</strain>
    </source>
</reference>
<evidence type="ECO:0000313" key="1">
    <source>
        <dbReference type="EMBL" id="PYI00118.1"/>
    </source>
</evidence>
<dbReference type="Proteomes" id="UP000247810">
    <property type="component" value="Unassembled WGS sequence"/>
</dbReference>
<organism evidence="1 2">
    <name type="scientific">Aspergillus ellipticus CBS 707.79</name>
    <dbReference type="NCBI Taxonomy" id="1448320"/>
    <lineage>
        <taxon>Eukaryota</taxon>
        <taxon>Fungi</taxon>
        <taxon>Dikarya</taxon>
        <taxon>Ascomycota</taxon>
        <taxon>Pezizomycotina</taxon>
        <taxon>Eurotiomycetes</taxon>
        <taxon>Eurotiomycetidae</taxon>
        <taxon>Eurotiales</taxon>
        <taxon>Aspergillaceae</taxon>
        <taxon>Aspergillus</taxon>
        <taxon>Aspergillus subgen. Circumdati</taxon>
    </lineage>
</organism>
<dbReference type="EMBL" id="KZ825797">
    <property type="protein sequence ID" value="PYI00118.1"/>
    <property type="molecule type" value="Genomic_DNA"/>
</dbReference>
<dbReference type="VEuPathDB" id="FungiDB:BO71DRAFT_478958"/>
<gene>
    <name evidence="1" type="ORF">BO71DRAFT_478958</name>
</gene>
<accession>A0A319E0Z3</accession>
<protein>
    <submittedName>
        <fullName evidence="1">Uncharacterized protein</fullName>
    </submittedName>
</protein>
<name>A0A319E0Z3_9EURO</name>